<organism evidence="13 14">
    <name type="scientific">Natronomicrosphaera hydrolytica</name>
    <dbReference type="NCBI Taxonomy" id="3242702"/>
    <lineage>
        <taxon>Bacteria</taxon>
        <taxon>Pseudomonadati</taxon>
        <taxon>Planctomycetota</taxon>
        <taxon>Phycisphaerae</taxon>
        <taxon>Phycisphaerales</taxon>
        <taxon>Phycisphaeraceae</taxon>
        <taxon>Natronomicrosphaera</taxon>
    </lineage>
</organism>
<evidence type="ECO:0000256" key="3">
    <source>
        <dbReference type="ARBA" id="ARBA00012970"/>
    </source>
</evidence>
<evidence type="ECO:0000256" key="1">
    <source>
        <dbReference type="ARBA" id="ARBA00005059"/>
    </source>
</evidence>
<dbReference type="InterPro" id="IPR036343">
    <property type="entry name" value="GluRdtase_N_sf"/>
</dbReference>
<dbReference type="SUPFAM" id="SSF69742">
    <property type="entry name" value="Glutamyl tRNA-reductase catalytic, N-terminal domain"/>
    <property type="match status" value="1"/>
</dbReference>
<comment type="subunit">
    <text evidence="8">Homodimer.</text>
</comment>
<feature type="domain" description="Quinate/shikimate 5-dehydrogenase/glutamyl-tRNA reductase" evidence="11">
    <location>
        <begin position="174"/>
        <end position="313"/>
    </location>
</feature>
<dbReference type="CDD" id="cd05213">
    <property type="entry name" value="NAD_bind_Glutamyl_tRNA_reduct"/>
    <property type="match status" value="1"/>
</dbReference>
<keyword evidence="6 8" id="KW-0627">Porphyrin biosynthesis</keyword>
<feature type="binding site" evidence="8">
    <location>
        <begin position="116"/>
        <end position="118"/>
    </location>
    <ligand>
        <name>substrate</name>
    </ligand>
</feature>
<evidence type="ECO:0000313" key="13">
    <source>
        <dbReference type="EMBL" id="MFA9479068.1"/>
    </source>
</evidence>
<proteinExistence type="inferred from homology"/>
<name>A0ABV4U640_9BACT</name>
<feature type="binding site" evidence="8">
    <location>
        <begin position="191"/>
        <end position="196"/>
    </location>
    <ligand>
        <name>NADP(+)</name>
        <dbReference type="ChEBI" id="CHEBI:58349"/>
    </ligand>
</feature>
<dbReference type="InterPro" id="IPR036291">
    <property type="entry name" value="NAD(P)-bd_dom_sf"/>
</dbReference>
<comment type="pathway">
    <text evidence="1 8 9">Porphyrin-containing compound metabolism; protoporphyrin-IX biosynthesis; 5-aminolevulinate from L-glutamyl-tRNA(Glu): step 1/2.</text>
</comment>
<dbReference type="InterPro" id="IPR000343">
    <property type="entry name" value="4pyrrol_synth_GluRdtase"/>
</dbReference>
<evidence type="ECO:0000259" key="10">
    <source>
        <dbReference type="Pfam" id="PF00745"/>
    </source>
</evidence>
<evidence type="ECO:0000259" key="12">
    <source>
        <dbReference type="Pfam" id="PF05201"/>
    </source>
</evidence>
<dbReference type="NCBIfam" id="TIGR01035">
    <property type="entry name" value="hemA"/>
    <property type="match status" value="1"/>
</dbReference>
<evidence type="ECO:0000313" key="14">
    <source>
        <dbReference type="Proteomes" id="UP001575105"/>
    </source>
</evidence>
<comment type="catalytic activity">
    <reaction evidence="7 8 9">
        <text>(S)-4-amino-5-oxopentanoate + tRNA(Glu) + NADP(+) = L-glutamyl-tRNA(Glu) + NADPH + H(+)</text>
        <dbReference type="Rhea" id="RHEA:12344"/>
        <dbReference type="Rhea" id="RHEA-COMP:9663"/>
        <dbReference type="Rhea" id="RHEA-COMP:9680"/>
        <dbReference type="ChEBI" id="CHEBI:15378"/>
        <dbReference type="ChEBI" id="CHEBI:57501"/>
        <dbReference type="ChEBI" id="CHEBI:57783"/>
        <dbReference type="ChEBI" id="CHEBI:58349"/>
        <dbReference type="ChEBI" id="CHEBI:78442"/>
        <dbReference type="ChEBI" id="CHEBI:78520"/>
        <dbReference type="EC" id="1.2.1.70"/>
    </reaction>
</comment>
<evidence type="ECO:0000256" key="5">
    <source>
        <dbReference type="ARBA" id="ARBA00023002"/>
    </source>
</evidence>
<evidence type="ECO:0000256" key="2">
    <source>
        <dbReference type="ARBA" id="ARBA00005916"/>
    </source>
</evidence>
<dbReference type="PANTHER" id="PTHR43013">
    <property type="entry name" value="GLUTAMYL-TRNA REDUCTASE"/>
    <property type="match status" value="1"/>
</dbReference>
<feature type="domain" description="Tetrapyrrole biosynthesis glutamyl-tRNA reductase dimerisation" evidence="10">
    <location>
        <begin position="334"/>
        <end position="431"/>
    </location>
</feature>
<dbReference type="PANTHER" id="PTHR43013:SF1">
    <property type="entry name" value="GLUTAMYL-TRNA REDUCTASE"/>
    <property type="match status" value="1"/>
</dbReference>
<feature type="active site" description="Nucleophile" evidence="8">
    <location>
        <position position="50"/>
    </location>
</feature>
<sequence>MRLLMLGINHRTAPVALREALALTPAEQATLLTDLRQQYPQAEAVVLCTCNRVELYVARPTHEHPRADDLRRLLAEHCGVAIEQLGEQTVMRMEQEQAAKHLFRVGCGLDSLVLGEPQVLGQIKRAYEAAVASQAVGPVLHKLFQHAIATAKRVRTASGIGEGRVSVGSVAVDFARQVFEDFTDKTVVGLGAGEMAKATLRHLLNQSPGKLWLTSRTLASAQTLAASLHLTADRGGARPWEDLDMMLTEADVIIASTGSRDPVLTMDRFRPVLKRRRHRPLFIIDIAVPRDIDSAIGELDDVYLYNIDDLTAVVAENVEQRREQIDACEAQLVDAVSTCMEQLEHRDVGRLIRQLRHRLHEVGEGEQERTRRKFAAIVGPAQSEALEALLDEHTRRLINKILHMPLSQLHDPEREVAMGFYAAALQRLFDLDEEAAPPAQDAKTPDGSTINTKA</sequence>
<dbReference type="Pfam" id="PF00745">
    <property type="entry name" value="GlutR_dimer"/>
    <property type="match status" value="1"/>
</dbReference>
<dbReference type="InterPro" id="IPR018214">
    <property type="entry name" value="GluRdtase_CS"/>
</dbReference>
<dbReference type="Pfam" id="PF01488">
    <property type="entry name" value="Shikimate_DH"/>
    <property type="match status" value="1"/>
</dbReference>
<dbReference type="Gene3D" id="3.30.460.30">
    <property type="entry name" value="Glutamyl-tRNA reductase, N-terminal domain"/>
    <property type="match status" value="1"/>
</dbReference>
<evidence type="ECO:0000256" key="8">
    <source>
        <dbReference type="HAMAP-Rule" id="MF_00087"/>
    </source>
</evidence>
<feature type="binding site" evidence="8">
    <location>
        <position position="122"/>
    </location>
    <ligand>
        <name>substrate</name>
    </ligand>
</feature>
<keyword evidence="5 8" id="KW-0560">Oxidoreductase</keyword>
<comment type="similarity">
    <text evidence="2 8 9">Belongs to the glutamyl-tRNA reductase family.</text>
</comment>
<evidence type="ECO:0000256" key="6">
    <source>
        <dbReference type="ARBA" id="ARBA00023244"/>
    </source>
</evidence>
<feature type="binding site" evidence="8">
    <location>
        <begin position="49"/>
        <end position="52"/>
    </location>
    <ligand>
        <name>substrate</name>
    </ligand>
</feature>
<dbReference type="InterPro" id="IPR006151">
    <property type="entry name" value="Shikm_DH/Glu-tRNA_Rdtase"/>
</dbReference>
<dbReference type="EC" id="1.2.1.70" evidence="3 8"/>
<dbReference type="InterPro" id="IPR036453">
    <property type="entry name" value="GluRdtase_dimer_dom_sf"/>
</dbReference>
<evidence type="ECO:0000256" key="7">
    <source>
        <dbReference type="ARBA" id="ARBA00047464"/>
    </source>
</evidence>
<dbReference type="PIRSF" id="PIRSF000445">
    <property type="entry name" value="4pyrrol_synth_GluRdtase"/>
    <property type="match status" value="1"/>
</dbReference>
<evidence type="ECO:0000259" key="11">
    <source>
        <dbReference type="Pfam" id="PF01488"/>
    </source>
</evidence>
<dbReference type="SUPFAM" id="SSF69075">
    <property type="entry name" value="Glutamyl tRNA-reductase dimerization domain"/>
    <property type="match status" value="1"/>
</dbReference>
<dbReference type="Proteomes" id="UP001575105">
    <property type="component" value="Unassembled WGS sequence"/>
</dbReference>
<dbReference type="EMBL" id="JBGUBD010000007">
    <property type="protein sequence ID" value="MFA9479068.1"/>
    <property type="molecule type" value="Genomic_DNA"/>
</dbReference>
<evidence type="ECO:0000256" key="4">
    <source>
        <dbReference type="ARBA" id="ARBA00022857"/>
    </source>
</evidence>
<dbReference type="PROSITE" id="PS00747">
    <property type="entry name" value="GLUTR"/>
    <property type="match status" value="1"/>
</dbReference>
<dbReference type="RefSeq" id="WP_425345996.1">
    <property type="nucleotide sequence ID" value="NZ_JBGUBD010000007.1"/>
</dbReference>
<dbReference type="GO" id="GO:0008883">
    <property type="term" value="F:glutamyl-tRNA reductase activity"/>
    <property type="evidence" value="ECO:0007669"/>
    <property type="project" value="UniProtKB-EC"/>
</dbReference>
<comment type="domain">
    <text evidence="8">Possesses an unusual extended V-shaped dimeric structure with each monomer consisting of three distinct domains arranged along a curved 'spinal' alpha-helix. The N-terminal catalytic domain specifically recognizes the glutamate moiety of the substrate. The second domain is the NADPH-binding domain, and the third C-terminal domain is responsible for dimerization.</text>
</comment>
<reference evidence="13 14" key="1">
    <citation type="submission" date="2024-08" db="EMBL/GenBank/DDBJ databases">
        <title>Whole-genome sequencing of halo(alkali)philic microorganisms from hypersaline lakes.</title>
        <authorList>
            <person name="Sorokin D.Y."/>
            <person name="Merkel A.Y."/>
            <person name="Messina E."/>
            <person name="Yakimov M."/>
        </authorList>
    </citation>
    <scope>NUCLEOTIDE SEQUENCE [LARGE SCALE GENOMIC DNA]</scope>
    <source>
        <strain evidence="13 14">AB-hyl4</strain>
    </source>
</reference>
<protein>
    <recommendedName>
        <fullName evidence="3 8">Glutamyl-tRNA reductase</fullName>
        <shortName evidence="8">GluTR</shortName>
        <ecNumber evidence="3 8">1.2.1.70</ecNumber>
    </recommendedName>
</protein>
<dbReference type="SUPFAM" id="SSF51735">
    <property type="entry name" value="NAD(P)-binding Rossmann-fold domains"/>
    <property type="match status" value="1"/>
</dbReference>
<dbReference type="Gene3D" id="3.40.50.720">
    <property type="entry name" value="NAD(P)-binding Rossmann-like Domain"/>
    <property type="match status" value="1"/>
</dbReference>
<feature type="domain" description="Glutamyl-tRNA reductase N-terminal" evidence="12">
    <location>
        <begin position="6"/>
        <end position="157"/>
    </location>
</feature>
<keyword evidence="4 8" id="KW-0521">NADP</keyword>
<comment type="caution">
    <text evidence="13">The sequence shown here is derived from an EMBL/GenBank/DDBJ whole genome shotgun (WGS) entry which is preliminary data.</text>
</comment>
<feature type="site" description="Important for activity" evidence="8">
    <location>
        <position position="101"/>
    </location>
</feature>
<dbReference type="HAMAP" id="MF_00087">
    <property type="entry name" value="Glu_tRNA_reductase"/>
    <property type="match status" value="1"/>
</dbReference>
<gene>
    <name evidence="8 13" type="primary">hemA</name>
    <name evidence="13" type="ORF">ACERK3_12320</name>
</gene>
<accession>A0ABV4U640</accession>
<comment type="function">
    <text evidence="8">Catalyzes the NADPH-dependent reduction of glutamyl-tRNA(Glu) to glutamate 1-semialdehyde (GSA).</text>
</comment>
<dbReference type="Pfam" id="PF05201">
    <property type="entry name" value="GlutR_N"/>
    <property type="match status" value="1"/>
</dbReference>
<dbReference type="InterPro" id="IPR015896">
    <property type="entry name" value="4pyrrol_synth_GluRdtase_dimer"/>
</dbReference>
<keyword evidence="14" id="KW-1185">Reference proteome</keyword>
<feature type="binding site" evidence="8">
    <location>
        <position position="111"/>
    </location>
    <ligand>
        <name>substrate</name>
    </ligand>
</feature>
<dbReference type="InterPro" id="IPR015895">
    <property type="entry name" value="4pyrrol_synth_GluRdtase_N"/>
</dbReference>
<evidence type="ECO:0000256" key="9">
    <source>
        <dbReference type="RuleBase" id="RU000584"/>
    </source>
</evidence>
<comment type="miscellaneous">
    <text evidence="8">During catalysis, the active site Cys acts as a nucleophile attacking the alpha-carbonyl group of tRNA-bound glutamate with the formation of a thioester intermediate between enzyme and glutamate, and the concomitant release of tRNA(Glu). The thioester intermediate is finally reduced by direct hydride transfer from NADPH, to form the product GSA.</text>
</comment>